<evidence type="ECO:0000313" key="1">
    <source>
        <dbReference type="EMBL" id="KAK1639894.1"/>
    </source>
</evidence>
<reference evidence="1" key="1">
    <citation type="submission" date="2021-06" db="EMBL/GenBank/DDBJ databases">
        <title>Comparative genomics, transcriptomics and evolutionary studies reveal genomic signatures of adaptation to plant cell wall in hemibiotrophic fungi.</title>
        <authorList>
            <consortium name="DOE Joint Genome Institute"/>
            <person name="Baroncelli R."/>
            <person name="Diaz J.F."/>
            <person name="Benocci T."/>
            <person name="Peng M."/>
            <person name="Battaglia E."/>
            <person name="Haridas S."/>
            <person name="Andreopoulos W."/>
            <person name="Labutti K."/>
            <person name="Pangilinan J."/>
            <person name="Floch G.L."/>
            <person name="Makela M.R."/>
            <person name="Henrissat B."/>
            <person name="Grigoriev I.V."/>
            <person name="Crouch J.A."/>
            <person name="De Vries R.P."/>
            <person name="Sukno S.A."/>
            <person name="Thon M.R."/>
        </authorList>
    </citation>
    <scope>NUCLEOTIDE SEQUENCE</scope>
    <source>
        <strain evidence="1">CBS 102054</strain>
    </source>
</reference>
<proteinExistence type="predicted"/>
<protein>
    <submittedName>
        <fullName evidence="1">Uncharacterized protein</fullName>
    </submittedName>
</protein>
<gene>
    <name evidence="1" type="ORF">BDP81DRAFT_422016</name>
</gene>
<dbReference type="Proteomes" id="UP001243989">
    <property type="component" value="Unassembled WGS sequence"/>
</dbReference>
<dbReference type="GeneID" id="85474816"/>
<dbReference type="AlphaFoldDB" id="A0AAJ0EID6"/>
<name>A0AAJ0EID6_9PEZI</name>
<comment type="caution">
    <text evidence="1">The sequence shown here is derived from an EMBL/GenBank/DDBJ whole genome shotgun (WGS) entry which is preliminary data.</text>
</comment>
<evidence type="ECO:0000313" key="2">
    <source>
        <dbReference type="Proteomes" id="UP001243989"/>
    </source>
</evidence>
<dbReference type="RefSeq" id="XP_060448501.1">
    <property type="nucleotide sequence ID" value="XM_060589954.1"/>
</dbReference>
<dbReference type="EMBL" id="JAHMHQ010000005">
    <property type="protein sequence ID" value="KAK1639894.1"/>
    <property type="molecule type" value="Genomic_DNA"/>
</dbReference>
<sequence>MVKDFHRLRVGRFLLPDTPTAFFLLVETAALRNMAKYWEQRGKSKELPAVSSLSLPSRLAQISNGIADWLVISRNGPRGTLKVKYLGSCTLGPWSRLHTRPTCVVRTTWVGKGMLVPPAPVPVDGRKCGSLQRFRVLVDAGFALVRSSVFCLGLAKPRPGSRASG</sequence>
<accession>A0AAJ0EID6</accession>
<organism evidence="1 2">
    <name type="scientific">Colletotrichum phormii</name>
    <dbReference type="NCBI Taxonomy" id="359342"/>
    <lineage>
        <taxon>Eukaryota</taxon>
        <taxon>Fungi</taxon>
        <taxon>Dikarya</taxon>
        <taxon>Ascomycota</taxon>
        <taxon>Pezizomycotina</taxon>
        <taxon>Sordariomycetes</taxon>
        <taxon>Hypocreomycetidae</taxon>
        <taxon>Glomerellales</taxon>
        <taxon>Glomerellaceae</taxon>
        <taxon>Colletotrichum</taxon>
        <taxon>Colletotrichum acutatum species complex</taxon>
    </lineage>
</organism>
<keyword evidence="2" id="KW-1185">Reference proteome</keyword>